<gene>
    <name evidence="2" type="ORF">GUL26_12610</name>
</gene>
<evidence type="ECO:0000313" key="3">
    <source>
        <dbReference type="Proteomes" id="UP000644192"/>
    </source>
</evidence>
<evidence type="ECO:0000313" key="2">
    <source>
        <dbReference type="EMBL" id="MZZ13089.1"/>
    </source>
</evidence>
<sequence length="69" mass="7263">MLESLGLSDTDAGRVELLIADDMAKAPSLIKSPPCSAPPTEVPMRPEPTNAPAALSRRFSVAPMMDPSN</sequence>
<dbReference type="AlphaFoldDB" id="A0A6B1Y5E6"/>
<name>A0A6B1Y5E6_PSEAI</name>
<comment type="caution">
    <text evidence="2">The sequence shown here is derived from an EMBL/GenBank/DDBJ whole genome shotgun (WGS) entry which is preliminary data.</text>
</comment>
<reference evidence="2" key="1">
    <citation type="submission" date="2020-01" db="EMBL/GenBank/DDBJ databases">
        <title>Bacteria Cultured from War Wounds Associated with the Conflict in Eastern Ukraine.</title>
        <authorList>
            <person name="Snesrud E."/>
            <person name="Galac M.R."/>
            <person name="Mc Gann P."/>
            <person name="Valentine K."/>
            <person name="Viacheslav K."/>
        </authorList>
    </citation>
    <scope>NUCLEOTIDE SEQUENCE</scope>
    <source>
        <strain evidence="2">VNMU148</strain>
    </source>
</reference>
<protein>
    <submittedName>
        <fullName evidence="2">Uncharacterized protein</fullName>
    </submittedName>
</protein>
<proteinExistence type="predicted"/>
<evidence type="ECO:0000256" key="1">
    <source>
        <dbReference type="SAM" id="MobiDB-lite"/>
    </source>
</evidence>
<dbReference type="EMBL" id="WXZT01000006">
    <property type="protein sequence ID" value="MZZ13089.1"/>
    <property type="molecule type" value="Genomic_DNA"/>
</dbReference>
<organism evidence="2 3">
    <name type="scientific">Pseudomonas aeruginosa</name>
    <dbReference type="NCBI Taxonomy" id="287"/>
    <lineage>
        <taxon>Bacteria</taxon>
        <taxon>Pseudomonadati</taxon>
        <taxon>Pseudomonadota</taxon>
        <taxon>Gammaproteobacteria</taxon>
        <taxon>Pseudomonadales</taxon>
        <taxon>Pseudomonadaceae</taxon>
        <taxon>Pseudomonas</taxon>
    </lineage>
</organism>
<accession>A0A6B1Y5E6</accession>
<dbReference type="Proteomes" id="UP000644192">
    <property type="component" value="Unassembled WGS sequence"/>
</dbReference>
<feature type="region of interest" description="Disordered" evidence="1">
    <location>
        <begin position="28"/>
        <end position="53"/>
    </location>
</feature>